<dbReference type="EMBL" id="GDJX01017929">
    <property type="protein sequence ID" value="JAT50007.1"/>
    <property type="molecule type" value="Transcribed_RNA"/>
</dbReference>
<dbReference type="GO" id="GO:0020037">
    <property type="term" value="F:heme binding"/>
    <property type="evidence" value="ECO:0007669"/>
    <property type="project" value="InterPro"/>
</dbReference>
<sequence>ERERERECWSRPEGEDDQDPGPPRRGGGSSPFTLGLGEPNLSGKPNLDYDLVCRPAELHLVLKQTKTKANTTTATTQLGNHENTPLYTLHQILESWVFAGRQLLGRIGDRVEAREWGGASADCWLLERVWKLLAEVDDLHMLMDPDDFLRLKSQLGITPGSEESPPCFRSASLLELTRASKDLRRLVPPVLGVEVDPNGGPRVQEAAMRLLGGHGAGDDAHKVHLLQGFQAVESAVKRFFFAYRQLVSAVMGSLHATGNRVVGFPPDTALDQLAQLFLEPPYFPSLDAAKTFLGDLWHHHHLVVSGSGTRMPR</sequence>
<dbReference type="SUPFAM" id="SSF140959">
    <property type="entry name" value="Indolic compounds 2,3-dioxygenase-like"/>
    <property type="match status" value="1"/>
</dbReference>
<dbReference type="AlphaFoldDB" id="A0A1D1Y5W9"/>
<organism evidence="3">
    <name type="scientific">Anthurium amnicola</name>
    <dbReference type="NCBI Taxonomy" id="1678845"/>
    <lineage>
        <taxon>Eukaryota</taxon>
        <taxon>Viridiplantae</taxon>
        <taxon>Streptophyta</taxon>
        <taxon>Embryophyta</taxon>
        <taxon>Tracheophyta</taxon>
        <taxon>Spermatophyta</taxon>
        <taxon>Magnoliopsida</taxon>
        <taxon>Liliopsida</taxon>
        <taxon>Araceae</taxon>
        <taxon>Pothoideae</taxon>
        <taxon>Potheae</taxon>
        <taxon>Anthurium</taxon>
    </lineage>
</organism>
<dbReference type="PANTHER" id="PTHR34795">
    <property type="entry name" value="NEMATODE RESISTANCE PROTEIN-LIKE HSPRO1"/>
    <property type="match status" value="1"/>
</dbReference>
<evidence type="ECO:0000256" key="1">
    <source>
        <dbReference type="SAM" id="MobiDB-lite"/>
    </source>
</evidence>
<feature type="domain" description="Hs1pro-1 C-terminal" evidence="2">
    <location>
        <begin position="30"/>
        <end position="299"/>
    </location>
</feature>
<proteinExistence type="predicted"/>
<accession>A0A1D1Y5W9</accession>
<protein>
    <submittedName>
        <fullName evidence="3">Nematode resistance protein-like HSPRO2</fullName>
    </submittedName>
</protein>
<feature type="region of interest" description="Disordered" evidence="1">
    <location>
        <begin position="1"/>
        <end position="39"/>
    </location>
</feature>
<dbReference type="GO" id="GO:0046872">
    <property type="term" value="F:metal ion binding"/>
    <property type="evidence" value="ECO:0007669"/>
    <property type="project" value="InterPro"/>
</dbReference>
<dbReference type="GO" id="GO:0019441">
    <property type="term" value="P:L-tryptophan catabolic process to kynurenine"/>
    <property type="evidence" value="ECO:0007669"/>
    <property type="project" value="InterPro"/>
</dbReference>
<feature type="compositionally biased region" description="Basic and acidic residues" evidence="1">
    <location>
        <begin position="1"/>
        <end position="13"/>
    </location>
</feature>
<dbReference type="Pfam" id="PF07014">
    <property type="entry name" value="Hs1pro-1_C"/>
    <property type="match status" value="1"/>
</dbReference>
<dbReference type="InterPro" id="IPR037217">
    <property type="entry name" value="Trp/Indoleamine_2_3_dOase-like"/>
</dbReference>
<dbReference type="PANTHER" id="PTHR34795:SF1">
    <property type="entry name" value="NEMATODE RESISTANCE PROTEIN-LIKE HSPRO1"/>
    <property type="match status" value="1"/>
</dbReference>
<feature type="non-terminal residue" evidence="3">
    <location>
        <position position="1"/>
    </location>
</feature>
<reference evidence="3" key="1">
    <citation type="submission" date="2015-07" db="EMBL/GenBank/DDBJ databases">
        <title>Transcriptome Assembly of Anthurium amnicola.</title>
        <authorList>
            <person name="Suzuki J."/>
        </authorList>
    </citation>
    <scope>NUCLEOTIDE SEQUENCE</scope>
</reference>
<gene>
    <name evidence="3" type="primary">HSPRO2_3</name>
    <name evidence="3" type="ORF">g.119616</name>
</gene>
<evidence type="ECO:0000313" key="3">
    <source>
        <dbReference type="EMBL" id="JAT50007.1"/>
    </source>
</evidence>
<dbReference type="InterPro" id="IPR009743">
    <property type="entry name" value="Hs1pro-1_C"/>
</dbReference>
<dbReference type="InterPro" id="IPR038759">
    <property type="entry name" value="HSPRO1/HSPRO2"/>
</dbReference>
<name>A0A1D1Y5W9_9ARAE</name>
<evidence type="ECO:0000259" key="2">
    <source>
        <dbReference type="Pfam" id="PF07014"/>
    </source>
</evidence>